<feature type="transmembrane region" description="Helical" evidence="1">
    <location>
        <begin position="146"/>
        <end position="164"/>
    </location>
</feature>
<evidence type="ECO:0000313" key="2">
    <source>
        <dbReference type="EMBL" id="ABU70721.1"/>
    </source>
</evidence>
<feature type="transmembrane region" description="Helical" evidence="1">
    <location>
        <begin position="43"/>
        <end position="60"/>
    </location>
</feature>
<reference evidence="2 3" key="1">
    <citation type="submission" date="2007-08" db="EMBL/GenBank/DDBJ databases">
        <authorList>
            <consortium name="The Vibrio harveyi Genome Sequencing Project"/>
            <person name="Bassler B."/>
            <person name="Clifton S.W."/>
            <person name="Fulton L."/>
            <person name="Delehaunty K."/>
            <person name="Fronick C."/>
            <person name="Harrison M."/>
            <person name="Markivic C."/>
            <person name="Fulton R."/>
            <person name="Tin-Wollam A.-M."/>
            <person name="Shah N."/>
            <person name="Pepin K."/>
            <person name="Nash W."/>
            <person name="Thiruvilangam P."/>
            <person name="Bhonagiri V."/>
            <person name="Waters C."/>
            <person name="Tu K.C."/>
            <person name="Irgon J."/>
            <person name="Wilson R.K."/>
        </authorList>
    </citation>
    <scope>NUCLEOTIDE SEQUENCE [LARGE SCALE GENOMIC DNA]</scope>
    <source>
        <strain evidence="3">ATCC BAA-1116 / BB120</strain>
    </source>
</reference>
<dbReference type="PATRIC" id="fig|338187.36.peg.1671"/>
<organism evidence="2 3">
    <name type="scientific">Vibrio campbellii (strain ATCC BAA-1116)</name>
    <dbReference type="NCBI Taxonomy" id="2902295"/>
    <lineage>
        <taxon>Bacteria</taxon>
        <taxon>Pseudomonadati</taxon>
        <taxon>Pseudomonadota</taxon>
        <taxon>Gammaproteobacteria</taxon>
        <taxon>Vibrionales</taxon>
        <taxon>Vibrionaceae</taxon>
        <taxon>Vibrio</taxon>
    </lineage>
</organism>
<dbReference type="AlphaFoldDB" id="A7MZ74"/>
<keyword evidence="1" id="KW-0812">Transmembrane</keyword>
<name>A7MZ74_VIBC1</name>
<dbReference type="EMBL" id="CP000789">
    <property type="protein sequence ID" value="ABU70721.1"/>
    <property type="molecule type" value="Genomic_DNA"/>
</dbReference>
<gene>
    <name evidence="2" type="ordered locus">VIBHAR_01752</name>
</gene>
<feature type="transmembrane region" description="Helical" evidence="1">
    <location>
        <begin position="12"/>
        <end position="31"/>
    </location>
</feature>
<dbReference type="Proteomes" id="UP000008152">
    <property type="component" value="Chromosome I"/>
</dbReference>
<keyword evidence="1" id="KW-1133">Transmembrane helix</keyword>
<evidence type="ECO:0000313" key="3">
    <source>
        <dbReference type="Proteomes" id="UP000008152"/>
    </source>
</evidence>
<accession>A7MZ74</accession>
<feature type="transmembrane region" description="Helical" evidence="1">
    <location>
        <begin position="88"/>
        <end position="110"/>
    </location>
</feature>
<dbReference type="KEGG" id="vha:VIBHAR_01752"/>
<proteinExistence type="predicted"/>
<keyword evidence="1" id="KW-0472">Membrane</keyword>
<protein>
    <submittedName>
        <fullName evidence="2">Uncharacterized protein</fullName>
    </submittedName>
</protein>
<evidence type="ECO:0000256" key="1">
    <source>
        <dbReference type="SAM" id="Phobius"/>
    </source>
</evidence>
<sequence length="184" mass="20644">MSQKPATHLPFGVPFLILFDSFFIFVGKGMKEYAPEYTKKEKLIRLVAIGIIGVAFGAWFKLKGLPYLVSITVEPQCFEFLGMQGAEFLAHLLLFWMPLSTFLLASLFMLPPGVRGLIDGQFPPKGMKVFRPTVIRRGKLGTFKSLGHFLLPLLCLGFSVWGYSKVEPMMAIFQSNQNVQLCSN</sequence>